<dbReference type="GO" id="GO:0016787">
    <property type="term" value="F:hydrolase activity"/>
    <property type="evidence" value="ECO:0007669"/>
    <property type="project" value="UniProtKB-KW"/>
</dbReference>
<protein>
    <submittedName>
        <fullName evidence="1">Phosphoglycolate phosphatase-like HAD superfamily hydrolase</fullName>
    </submittedName>
</protein>
<name>A0A840SFY5_9RHOB</name>
<dbReference type="RefSeq" id="WP_184148312.1">
    <property type="nucleotide sequence ID" value="NZ_JACHFM010000002.1"/>
</dbReference>
<comment type="caution">
    <text evidence="1">The sequence shown here is derived from an EMBL/GenBank/DDBJ whole genome shotgun (WGS) entry which is preliminary data.</text>
</comment>
<sequence>MAAARNAGIPVVLVSFGYGAGRAAALSPEATIDHFRDLPALLESFP</sequence>
<organism evidence="1 2">
    <name type="scientific">Amaricoccus macauensis</name>
    <dbReference type="NCBI Taxonomy" id="57001"/>
    <lineage>
        <taxon>Bacteria</taxon>
        <taxon>Pseudomonadati</taxon>
        <taxon>Pseudomonadota</taxon>
        <taxon>Alphaproteobacteria</taxon>
        <taxon>Rhodobacterales</taxon>
        <taxon>Paracoccaceae</taxon>
        <taxon>Amaricoccus</taxon>
    </lineage>
</organism>
<dbReference type="EMBL" id="JACHFM010000002">
    <property type="protein sequence ID" value="MBB5221859.1"/>
    <property type="molecule type" value="Genomic_DNA"/>
</dbReference>
<accession>A0A840SFY5</accession>
<keyword evidence="1" id="KW-0378">Hydrolase</keyword>
<dbReference type="SUPFAM" id="SSF56784">
    <property type="entry name" value="HAD-like"/>
    <property type="match status" value="1"/>
</dbReference>
<dbReference type="AlphaFoldDB" id="A0A840SFY5"/>
<dbReference type="InterPro" id="IPR023214">
    <property type="entry name" value="HAD_sf"/>
</dbReference>
<keyword evidence="2" id="KW-1185">Reference proteome</keyword>
<dbReference type="Proteomes" id="UP000549457">
    <property type="component" value="Unassembled WGS sequence"/>
</dbReference>
<gene>
    <name evidence="1" type="ORF">HNP73_001795</name>
</gene>
<dbReference type="Gene3D" id="3.40.50.1000">
    <property type="entry name" value="HAD superfamily/HAD-like"/>
    <property type="match status" value="1"/>
</dbReference>
<evidence type="ECO:0000313" key="2">
    <source>
        <dbReference type="Proteomes" id="UP000549457"/>
    </source>
</evidence>
<reference evidence="1 2" key="1">
    <citation type="submission" date="2020-08" db="EMBL/GenBank/DDBJ databases">
        <title>Genomic Encyclopedia of Type Strains, Phase IV (KMG-IV): sequencing the most valuable type-strain genomes for metagenomic binning, comparative biology and taxonomic classification.</title>
        <authorList>
            <person name="Goeker M."/>
        </authorList>
    </citation>
    <scope>NUCLEOTIDE SEQUENCE [LARGE SCALE GENOMIC DNA]</scope>
    <source>
        <strain evidence="1 2">DSM 101730</strain>
    </source>
</reference>
<proteinExistence type="predicted"/>
<dbReference type="InterPro" id="IPR036412">
    <property type="entry name" value="HAD-like_sf"/>
</dbReference>
<evidence type="ECO:0000313" key="1">
    <source>
        <dbReference type="EMBL" id="MBB5221859.1"/>
    </source>
</evidence>